<dbReference type="SUPFAM" id="SSF48264">
    <property type="entry name" value="Cytochrome P450"/>
    <property type="match status" value="1"/>
</dbReference>
<dbReference type="EMBL" id="BPWL01000004">
    <property type="protein sequence ID" value="GJJ09227.1"/>
    <property type="molecule type" value="Genomic_DNA"/>
</dbReference>
<gene>
    <name evidence="9" type="ORF">Clacol_003449</name>
</gene>
<dbReference type="InterPro" id="IPR001128">
    <property type="entry name" value="Cyt_P450"/>
</dbReference>
<evidence type="ECO:0000313" key="10">
    <source>
        <dbReference type="Proteomes" id="UP001050691"/>
    </source>
</evidence>
<dbReference type="InterPro" id="IPR002401">
    <property type="entry name" value="Cyt_P450_E_grp-I"/>
</dbReference>
<dbReference type="GO" id="GO:0016705">
    <property type="term" value="F:oxidoreductase activity, acting on paired donors, with incorporation or reduction of molecular oxygen"/>
    <property type="evidence" value="ECO:0007669"/>
    <property type="project" value="InterPro"/>
</dbReference>
<sequence>MFGEATFFTCSFDVMKQLLGNEHKLQLVKPIDLTLHRVWGHSLASASGELWRKHRRAINPAFHSSIYTTLRAESGQVYREMIENEGWNDQKEVIIPNIKNVVSKAILVTIGRCGFGLPMKWPRNTRNNTDIDPNQISLTEAIVISASNVIAKVAIPSWVYKLPIKNEKTDVSSRIQIVNVAWNMFTSETRKVIRDQKTAALKYDDDSEGGYILRSLVAAAKEDSETSSSVLTATLGFLAIYQDEQEKAYREISELISKNGKIDIKEPSNAPHLSGCFFEAGRRYAAPIFLPRALSEDIPVKVKRPTEQIIVLPKGSRIVFDLISLCKKAVFFLVSRLTNQPNCLANNPNDFPDPHILRPSRWYNVSDTDLFMFGAGPRMCIGRKFAFMQNVNLLAHILNEWKVDIVPETEDETREAYEKRVMDDAGPDGTSFSVGRVSVKLSKRV</sequence>
<dbReference type="InterPro" id="IPR017972">
    <property type="entry name" value="Cyt_P450_CS"/>
</dbReference>
<dbReference type="InterPro" id="IPR036396">
    <property type="entry name" value="Cyt_P450_sf"/>
</dbReference>
<evidence type="ECO:0000256" key="2">
    <source>
        <dbReference type="ARBA" id="ARBA00022617"/>
    </source>
</evidence>
<evidence type="ECO:0000313" key="9">
    <source>
        <dbReference type="EMBL" id="GJJ09227.1"/>
    </source>
</evidence>
<dbReference type="GO" id="GO:0005506">
    <property type="term" value="F:iron ion binding"/>
    <property type="evidence" value="ECO:0007669"/>
    <property type="project" value="InterPro"/>
</dbReference>
<dbReference type="PANTHER" id="PTHR24291">
    <property type="entry name" value="CYTOCHROME P450 FAMILY 4"/>
    <property type="match status" value="1"/>
</dbReference>
<protein>
    <recommendedName>
        <fullName evidence="11">Cytochrome P450</fullName>
    </recommendedName>
</protein>
<reference evidence="9" key="1">
    <citation type="submission" date="2021-10" db="EMBL/GenBank/DDBJ databases">
        <title>De novo Genome Assembly of Clathrus columnatus (Basidiomycota, Fungi) Using Illumina and Nanopore Sequence Data.</title>
        <authorList>
            <person name="Ogiso-Tanaka E."/>
            <person name="Itagaki H."/>
            <person name="Hosoya T."/>
            <person name="Hosaka K."/>
        </authorList>
    </citation>
    <scope>NUCLEOTIDE SEQUENCE</scope>
    <source>
        <strain evidence="9">MO-923</strain>
    </source>
</reference>
<evidence type="ECO:0000256" key="8">
    <source>
        <dbReference type="RuleBase" id="RU000461"/>
    </source>
</evidence>
<keyword evidence="2 7" id="KW-0349">Heme</keyword>
<organism evidence="9 10">
    <name type="scientific">Clathrus columnatus</name>
    <dbReference type="NCBI Taxonomy" id="1419009"/>
    <lineage>
        <taxon>Eukaryota</taxon>
        <taxon>Fungi</taxon>
        <taxon>Dikarya</taxon>
        <taxon>Basidiomycota</taxon>
        <taxon>Agaricomycotina</taxon>
        <taxon>Agaricomycetes</taxon>
        <taxon>Phallomycetidae</taxon>
        <taxon>Phallales</taxon>
        <taxon>Clathraceae</taxon>
        <taxon>Clathrus</taxon>
    </lineage>
</organism>
<comment type="cofactor">
    <cofactor evidence="7">
        <name>heme</name>
        <dbReference type="ChEBI" id="CHEBI:30413"/>
    </cofactor>
</comment>
<feature type="binding site" description="axial binding residue" evidence="7">
    <location>
        <position position="380"/>
    </location>
    <ligand>
        <name>heme</name>
        <dbReference type="ChEBI" id="CHEBI:30413"/>
    </ligand>
    <ligandPart>
        <name>Fe</name>
        <dbReference type="ChEBI" id="CHEBI:18248"/>
    </ligandPart>
</feature>
<evidence type="ECO:0000256" key="7">
    <source>
        <dbReference type="PIRSR" id="PIRSR602401-1"/>
    </source>
</evidence>
<accession>A0AAV5A3P3</accession>
<keyword evidence="3 7" id="KW-0479">Metal-binding</keyword>
<dbReference type="PRINTS" id="PR00463">
    <property type="entry name" value="EP450I"/>
</dbReference>
<comment type="similarity">
    <text evidence="1 8">Belongs to the cytochrome P450 family.</text>
</comment>
<evidence type="ECO:0008006" key="11">
    <source>
        <dbReference type="Google" id="ProtNLM"/>
    </source>
</evidence>
<evidence type="ECO:0000256" key="3">
    <source>
        <dbReference type="ARBA" id="ARBA00022723"/>
    </source>
</evidence>
<comment type="caution">
    <text evidence="9">The sequence shown here is derived from an EMBL/GenBank/DDBJ whole genome shotgun (WGS) entry which is preliminary data.</text>
</comment>
<dbReference type="Gene3D" id="1.10.630.10">
    <property type="entry name" value="Cytochrome P450"/>
    <property type="match status" value="1"/>
</dbReference>
<dbReference type="GO" id="GO:0004497">
    <property type="term" value="F:monooxygenase activity"/>
    <property type="evidence" value="ECO:0007669"/>
    <property type="project" value="UniProtKB-KW"/>
</dbReference>
<evidence type="ECO:0000256" key="5">
    <source>
        <dbReference type="ARBA" id="ARBA00023004"/>
    </source>
</evidence>
<dbReference type="PROSITE" id="PS00086">
    <property type="entry name" value="CYTOCHROME_P450"/>
    <property type="match status" value="1"/>
</dbReference>
<evidence type="ECO:0000256" key="1">
    <source>
        <dbReference type="ARBA" id="ARBA00010617"/>
    </source>
</evidence>
<dbReference type="InterPro" id="IPR050196">
    <property type="entry name" value="Cytochrome_P450_Monoox"/>
</dbReference>
<evidence type="ECO:0000256" key="6">
    <source>
        <dbReference type="ARBA" id="ARBA00023033"/>
    </source>
</evidence>
<keyword evidence="10" id="KW-1185">Reference proteome</keyword>
<keyword evidence="6 8" id="KW-0503">Monooxygenase</keyword>
<proteinExistence type="inferred from homology"/>
<dbReference type="Pfam" id="PF00067">
    <property type="entry name" value="p450"/>
    <property type="match status" value="2"/>
</dbReference>
<keyword evidence="4 8" id="KW-0560">Oxidoreductase</keyword>
<dbReference type="GO" id="GO:0020037">
    <property type="term" value="F:heme binding"/>
    <property type="evidence" value="ECO:0007669"/>
    <property type="project" value="InterPro"/>
</dbReference>
<dbReference type="PANTHER" id="PTHR24291:SF50">
    <property type="entry name" value="BIFUNCTIONAL ALBAFLAVENONE MONOOXYGENASE_TERPENE SYNTHASE"/>
    <property type="match status" value="1"/>
</dbReference>
<dbReference type="Proteomes" id="UP001050691">
    <property type="component" value="Unassembled WGS sequence"/>
</dbReference>
<evidence type="ECO:0000256" key="4">
    <source>
        <dbReference type="ARBA" id="ARBA00023002"/>
    </source>
</evidence>
<keyword evidence="5 7" id="KW-0408">Iron</keyword>
<dbReference type="AlphaFoldDB" id="A0AAV5A3P3"/>
<name>A0AAV5A3P3_9AGAM</name>